<organism evidence="2 3">
    <name type="scientific">Kineococcus gynurae</name>
    <dbReference type="NCBI Taxonomy" id="452979"/>
    <lineage>
        <taxon>Bacteria</taxon>
        <taxon>Bacillati</taxon>
        <taxon>Actinomycetota</taxon>
        <taxon>Actinomycetes</taxon>
        <taxon>Kineosporiales</taxon>
        <taxon>Kineosporiaceae</taxon>
        <taxon>Kineococcus</taxon>
    </lineage>
</organism>
<dbReference type="Proteomes" id="UP001589748">
    <property type="component" value="Unassembled WGS sequence"/>
</dbReference>
<dbReference type="RefSeq" id="WP_380138973.1">
    <property type="nucleotide sequence ID" value="NZ_JBHLUI010000010.1"/>
</dbReference>
<dbReference type="InterPro" id="IPR001633">
    <property type="entry name" value="EAL_dom"/>
</dbReference>
<feature type="domain" description="EAL" evidence="1">
    <location>
        <begin position="150"/>
        <end position="400"/>
    </location>
</feature>
<dbReference type="Gene3D" id="3.30.70.270">
    <property type="match status" value="1"/>
</dbReference>
<gene>
    <name evidence="2" type="ORF">ACFFVI_11125</name>
</gene>
<comment type="caution">
    <text evidence="2">The sequence shown here is derived from an EMBL/GenBank/DDBJ whole genome shotgun (WGS) entry which is preliminary data.</text>
</comment>
<dbReference type="SUPFAM" id="SSF141868">
    <property type="entry name" value="EAL domain-like"/>
    <property type="match status" value="1"/>
</dbReference>
<dbReference type="PROSITE" id="PS50883">
    <property type="entry name" value="EAL"/>
    <property type="match status" value="1"/>
</dbReference>
<dbReference type="SUPFAM" id="SSF55073">
    <property type="entry name" value="Nucleotide cyclase"/>
    <property type="match status" value="1"/>
</dbReference>
<proteinExistence type="predicted"/>
<name>A0ABV5LTU7_9ACTN</name>
<dbReference type="Gene3D" id="3.20.20.450">
    <property type="entry name" value="EAL domain"/>
    <property type="match status" value="1"/>
</dbReference>
<dbReference type="InterPro" id="IPR052155">
    <property type="entry name" value="Biofilm_reg_signaling"/>
</dbReference>
<evidence type="ECO:0000259" key="1">
    <source>
        <dbReference type="PROSITE" id="PS50883"/>
    </source>
</evidence>
<dbReference type="SMART" id="SM00052">
    <property type="entry name" value="EAL"/>
    <property type="match status" value="1"/>
</dbReference>
<evidence type="ECO:0000313" key="2">
    <source>
        <dbReference type="EMBL" id="MFB9377524.1"/>
    </source>
</evidence>
<accession>A0ABV5LTU7</accession>
<evidence type="ECO:0000313" key="3">
    <source>
        <dbReference type="Proteomes" id="UP001589748"/>
    </source>
</evidence>
<protein>
    <submittedName>
        <fullName evidence="2">EAL domain-containing protein</fullName>
    </submittedName>
</protein>
<sequence>MRSWGRSWSRRGTGDGVADRETLLAALTPALISAGLGGTPLTLVRLEVGVTVPEETPDLTARLLALAADPAALLARLGGEEFALLLPGRTDGEAVALLDRLGDLPVTAGIAQLVPGEDRATLLRRARAARPGDVATGRPTPRVGVADLERTRLAADLARTLRGAPEQIEVRHRPVVDLHDGRVLAVEASWHWEHPTRGALAPAEVPLTVEAAVEVGHLVLGRACADVVRLRAVTPDLHLHLTLPPGHLGTGASGAVLDTCEATGLPPHALLLGVPETTLVRPRPALLEELGRLREAGVRIAITDVGTATPLGALDALPLDELHLGPALTAPVVGSGHRVEVVRAVVELGTALGLTLLATGVDSAPRAAVLRALGCGRAAGDLFAHPEPVVTVLQRLALEDSRSPAAAALGGPSRP</sequence>
<dbReference type="CDD" id="cd01948">
    <property type="entry name" value="EAL"/>
    <property type="match status" value="1"/>
</dbReference>
<dbReference type="EMBL" id="JBHMDM010000005">
    <property type="protein sequence ID" value="MFB9377524.1"/>
    <property type="molecule type" value="Genomic_DNA"/>
</dbReference>
<dbReference type="Pfam" id="PF00563">
    <property type="entry name" value="EAL"/>
    <property type="match status" value="1"/>
</dbReference>
<keyword evidence="3" id="KW-1185">Reference proteome</keyword>
<dbReference type="InterPro" id="IPR035919">
    <property type="entry name" value="EAL_sf"/>
</dbReference>
<dbReference type="InterPro" id="IPR043128">
    <property type="entry name" value="Rev_trsase/Diguanyl_cyclase"/>
</dbReference>
<reference evidence="2 3" key="1">
    <citation type="submission" date="2024-09" db="EMBL/GenBank/DDBJ databases">
        <authorList>
            <person name="Sun Q."/>
            <person name="Mori K."/>
        </authorList>
    </citation>
    <scope>NUCLEOTIDE SEQUENCE [LARGE SCALE GENOMIC DNA]</scope>
    <source>
        <strain evidence="2 3">TISTR 1856</strain>
    </source>
</reference>
<dbReference type="PANTHER" id="PTHR44757">
    <property type="entry name" value="DIGUANYLATE CYCLASE DGCP"/>
    <property type="match status" value="1"/>
</dbReference>
<dbReference type="InterPro" id="IPR029787">
    <property type="entry name" value="Nucleotide_cyclase"/>
</dbReference>
<dbReference type="PANTHER" id="PTHR44757:SF2">
    <property type="entry name" value="BIOFILM ARCHITECTURE MAINTENANCE PROTEIN MBAA"/>
    <property type="match status" value="1"/>
</dbReference>